<organism evidence="2 3">
    <name type="scientific">Chromatium okenii</name>
    <dbReference type="NCBI Taxonomy" id="61644"/>
    <lineage>
        <taxon>Bacteria</taxon>
        <taxon>Pseudomonadati</taxon>
        <taxon>Pseudomonadota</taxon>
        <taxon>Gammaproteobacteria</taxon>
        <taxon>Chromatiales</taxon>
        <taxon>Chromatiaceae</taxon>
        <taxon>Chromatium</taxon>
    </lineage>
</organism>
<name>A0A2S7XPQ1_9GAMM</name>
<dbReference type="EMBL" id="PPGH01000037">
    <property type="protein sequence ID" value="PQJ95705.1"/>
    <property type="molecule type" value="Genomic_DNA"/>
</dbReference>
<keyword evidence="3" id="KW-1185">Reference proteome</keyword>
<gene>
    <name evidence="2" type="ORF">CXB77_16755</name>
</gene>
<keyword evidence="1" id="KW-1133">Transmembrane helix</keyword>
<keyword evidence="1" id="KW-0472">Membrane</keyword>
<accession>A0A2S7XPQ1</accession>
<evidence type="ECO:0000313" key="3">
    <source>
        <dbReference type="Proteomes" id="UP000239936"/>
    </source>
</evidence>
<protein>
    <submittedName>
        <fullName evidence="2">Uncharacterized protein</fullName>
    </submittedName>
</protein>
<dbReference type="Proteomes" id="UP000239936">
    <property type="component" value="Unassembled WGS sequence"/>
</dbReference>
<feature type="transmembrane region" description="Helical" evidence="1">
    <location>
        <begin position="38"/>
        <end position="58"/>
    </location>
</feature>
<comment type="caution">
    <text evidence="2">The sequence shown here is derived from an EMBL/GenBank/DDBJ whole genome shotgun (WGS) entry which is preliminary data.</text>
</comment>
<reference evidence="2 3" key="1">
    <citation type="submission" date="2018-01" db="EMBL/GenBank/DDBJ databases">
        <title>The complete genome sequence of Chromatium okenii LaCa, a purple sulfur bacterium with a turbulent life.</title>
        <authorList>
            <person name="Luedin S.M."/>
            <person name="Liechti N."/>
            <person name="Storelli N."/>
            <person name="Danza F."/>
            <person name="Wittwer M."/>
            <person name="Pothier J.F."/>
            <person name="Tonolla M.A."/>
        </authorList>
    </citation>
    <scope>NUCLEOTIDE SEQUENCE [LARGE SCALE GENOMIC DNA]</scope>
    <source>
        <strain evidence="2 3">LaCa</strain>
    </source>
</reference>
<dbReference type="AlphaFoldDB" id="A0A2S7XPQ1"/>
<evidence type="ECO:0000256" key="1">
    <source>
        <dbReference type="SAM" id="Phobius"/>
    </source>
</evidence>
<evidence type="ECO:0000313" key="2">
    <source>
        <dbReference type="EMBL" id="PQJ95705.1"/>
    </source>
</evidence>
<proteinExistence type="predicted"/>
<sequence length="83" mass="8521">MVDVVVKVAVTLLLLVNVTVHCSGLLATGVQPVHFVKVAPVSALAVSVTAVPLVNVLLQAVPQLIPTGSLVTVPLPLLLIDNL</sequence>
<keyword evidence="1" id="KW-0812">Transmembrane</keyword>